<accession>A0ACC5RAF4</accession>
<gene>
    <name evidence="1" type="ORF">JHL16_23975</name>
</gene>
<evidence type="ECO:0000313" key="1">
    <source>
        <dbReference type="EMBL" id="MBK1869440.1"/>
    </source>
</evidence>
<organism evidence="1 2">
    <name type="scientific">Taklimakanibacter albus</name>
    <dbReference type="NCBI Taxonomy" id="2800327"/>
    <lineage>
        <taxon>Bacteria</taxon>
        <taxon>Pseudomonadati</taxon>
        <taxon>Pseudomonadota</taxon>
        <taxon>Alphaproteobacteria</taxon>
        <taxon>Hyphomicrobiales</taxon>
        <taxon>Aestuariivirgaceae</taxon>
        <taxon>Taklimakanibacter</taxon>
    </lineage>
</organism>
<reference evidence="1" key="1">
    <citation type="submission" date="2021-01" db="EMBL/GenBank/DDBJ databases">
        <authorList>
            <person name="Sun Q."/>
        </authorList>
    </citation>
    <scope>NUCLEOTIDE SEQUENCE</scope>
    <source>
        <strain evidence="1">YIM B02566</strain>
    </source>
</reference>
<comment type="caution">
    <text evidence="1">The sequence shown here is derived from an EMBL/GenBank/DDBJ whole genome shotgun (WGS) entry which is preliminary data.</text>
</comment>
<keyword evidence="2" id="KW-1185">Reference proteome</keyword>
<dbReference type="EMBL" id="JAENHL010000008">
    <property type="protein sequence ID" value="MBK1869440.1"/>
    <property type="molecule type" value="Genomic_DNA"/>
</dbReference>
<name>A0ACC5RAF4_9HYPH</name>
<dbReference type="Proteomes" id="UP000616151">
    <property type="component" value="Unassembled WGS sequence"/>
</dbReference>
<protein>
    <submittedName>
        <fullName evidence="1">Exodeoxyribonuclease VII large subunit</fullName>
    </submittedName>
</protein>
<proteinExistence type="predicted"/>
<evidence type="ECO:0000313" key="2">
    <source>
        <dbReference type="Proteomes" id="UP000616151"/>
    </source>
</evidence>
<sequence length="475" mass="52199">MIDHDPETGELRDVVKPNVAEFTVSEISFALKRTLEDTFGHVRVRGEISGFRGPHSSGHCYFSLKDQTARIDAVVWRGTFSRLRSKLQEGLEVIATGKLTSYPGKSSYQIVIEAIEPAGAGALMALLEERKRMLAAEGLFDAARKKPIPFLPRVIGVVTSPTGAVIRDILHRLNDRFPRHVMVWPVRVQGETSAAEVANAIRGFNAMARKPDLIIVARGGGSLEDLWGFNEEIVVRAVAQSTIPLISAVGHETDWTLIDHVADERAPTPTAAAERAVPVRADLLAQVASLAARHDRGLKRLMTERRTRIRAAARALPRPDDILALARQRFDTISGRLRSALVKNTLLHRRDFENAAARLTPAPLKRNLAEQARLLARHGATLRRDVRRVVELRATRLGSSGKLLNSLSYKSVLQRGYALVRNAERTPLRAAAQVKPGQEISIEFHDGEIGAVADGHAPPSERSAKKREGGQGSLF</sequence>